<evidence type="ECO:0000313" key="3">
    <source>
        <dbReference type="Proteomes" id="UP000095329"/>
    </source>
</evidence>
<evidence type="ECO:0000313" key="2">
    <source>
        <dbReference type="EMBL" id="OEJ93935.1"/>
    </source>
</evidence>
<dbReference type="Proteomes" id="UP000095329">
    <property type="component" value="Unassembled WGS sequence"/>
</dbReference>
<evidence type="ECO:0000259" key="1">
    <source>
        <dbReference type="Pfam" id="PF00561"/>
    </source>
</evidence>
<keyword evidence="2" id="KW-0378">Hydrolase</keyword>
<dbReference type="InterPro" id="IPR050471">
    <property type="entry name" value="AB_hydrolase"/>
</dbReference>
<protein>
    <submittedName>
        <fullName evidence="2">Alpha/beta hydrolase</fullName>
    </submittedName>
</protein>
<dbReference type="SUPFAM" id="SSF53474">
    <property type="entry name" value="alpha/beta-Hydrolases"/>
    <property type="match status" value="1"/>
</dbReference>
<name>A0A1D3DNP3_9ACTN</name>
<dbReference type="PANTHER" id="PTHR43433">
    <property type="entry name" value="HYDROLASE, ALPHA/BETA FOLD FAMILY PROTEIN"/>
    <property type="match status" value="1"/>
</dbReference>
<sequence length="282" mass="30140">MDPCTSGTLPVPGARLYFEERGAGPLLLLIAGGNSDAAVFRRLAAALAAHHRVVTYDPRGNSRSVLDGPRDEPYRVGRHADDAVRLLDHRAGPDEPVRVFGSCSGGQVALELAVRHPGRVRWTVAHEPPALAVLPDAADHLALVADVRETFRRSGLVPAMRLLQALYGNTPAPALPEAHDNTAFFLARVVGPATRFVPDLDALAALRGRVALAGGEDSRTHVVQRPAVVLARRLGSRMELFPGGHAGYARYPGAFARRLVEVFDALRGAAAGVATRRPVPER</sequence>
<dbReference type="Pfam" id="PF00561">
    <property type="entry name" value="Abhydrolase_1"/>
    <property type="match status" value="1"/>
</dbReference>
<dbReference type="Gene3D" id="3.40.50.1820">
    <property type="entry name" value="alpha/beta hydrolase"/>
    <property type="match status" value="1"/>
</dbReference>
<dbReference type="EMBL" id="ASHX02000001">
    <property type="protein sequence ID" value="OEJ93935.1"/>
    <property type="molecule type" value="Genomic_DNA"/>
</dbReference>
<dbReference type="GO" id="GO:0046503">
    <property type="term" value="P:glycerolipid catabolic process"/>
    <property type="evidence" value="ECO:0007669"/>
    <property type="project" value="TreeGrafter"/>
</dbReference>
<reference evidence="2 3" key="1">
    <citation type="journal article" date="2013" name="Genome Announc.">
        <title>Genome Sequence of Streptomyces violaceusniger Strain SPC6, a Halotolerant Streptomycete That Exhibits Rapid Growth and Development.</title>
        <authorList>
            <person name="Chen X."/>
            <person name="Zhang B."/>
            <person name="Zhang W."/>
            <person name="Wu X."/>
            <person name="Zhang M."/>
            <person name="Chen T."/>
            <person name="Liu G."/>
            <person name="Dyson P."/>
        </authorList>
    </citation>
    <scope>NUCLEOTIDE SEQUENCE [LARGE SCALE GENOMIC DNA]</scope>
    <source>
        <strain evidence="2 3">SPC6</strain>
    </source>
</reference>
<dbReference type="InterPro" id="IPR000073">
    <property type="entry name" value="AB_hydrolase_1"/>
</dbReference>
<proteinExistence type="predicted"/>
<dbReference type="InterPro" id="IPR029058">
    <property type="entry name" value="AB_hydrolase_fold"/>
</dbReference>
<feature type="domain" description="AB hydrolase-1" evidence="1">
    <location>
        <begin position="25"/>
        <end position="159"/>
    </location>
</feature>
<dbReference type="RefSeq" id="WP_023590434.1">
    <property type="nucleotide sequence ID" value="NZ_ASHX02000001.1"/>
</dbReference>
<keyword evidence="3" id="KW-1185">Reference proteome</keyword>
<gene>
    <name evidence="2" type="ORF">J116_005050</name>
</gene>
<dbReference type="OrthoDB" id="3210164at2"/>
<dbReference type="eggNOG" id="COG2267">
    <property type="taxonomic scope" value="Bacteria"/>
</dbReference>
<dbReference type="AlphaFoldDB" id="A0A1D3DNP3"/>
<comment type="caution">
    <text evidence="2">The sequence shown here is derived from an EMBL/GenBank/DDBJ whole genome shotgun (WGS) entry which is preliminary data.</text>
</comment>
<organism evidence="2 3">
    <name type="scientific">Streptomyces thermolilacinus SPC6</name>
    <dbReference type="NCBI Taxonomy" id="1306406"/>
    <lineage>
        <taxon>Bacteria</taxon>
        <taxon>Bacillati</taxon>
        <taxon>Actinomycetota</taxon>
        <taxon>Actinomycetes</taxon>
        <taxon>Kitasatosporales</taxon>
        <taxon>Streptomycetaceae</taxon>
        <taxon>Streptomyces</taxon>
    </lineage>
</organism>
<dbReference type="GO" id="GO:0004806">
    <property type="term" value="F:triacylglycerol lipase activity"/>
    <property type="evidence" value="ECO:0007669"/>
    <property type="project" value="TreeGrafter"/>
</dbReference>
<accession>A0A1D3DNP3</accession>
<dbReference type="STRING" id="1306406.J116_005050"/>
<dbReference type="PANTHER" id="PTHR43433:SF5">
    <property type="entry name" value="AB HYDROLASE-1 DOMAIN-CONTAINING PROTEIN"/>
    <property type="match status" value="1"/>
</dbReference>